<dbReference type="Proteomes" id="UP000256970">
    <property type="component" value="Unassembled WGS sequence"/>
</dbReference>
<keyword evidence="11" id="KW-1185">Reference proteome</keyword>
<sequence>MPGSGERLTFLDTPGHAAFGAMRARGAAATDIVVLAVAADDGVMPQTREALAHARAAQVPVVVALTKCDLPQARIEQVKLQLLSEGLELEEYGGDVQLVETAARKGQGLDALEEALLLQAEVMELRARTDVPATAVVVEAQVAKGLGPVATVIVRSGTLRLGDPIVVGTEHGKVRAIKDGRGASITQAGPGQAAVVSGLRAIPAAGDELIVVGSDARAAKMAAARGARAEDFRQGQLARVQAEHSRRQAQLRQQEYERKRQLRQRIRELQLGGFKRHTNIERKSMLQQSMQLEEEQLKQQAAGMQPTASDAAADTAADAATDDEPSPAAAGAADATSAAADEAATLPPDAPVITFVIKADVQGSAEAVRDAVTAAAAGKVHLKVVYCGVGPITASDVHLAAATGARLVAFNLRAPAADVDAALKTAKVEVLQHRVIYHLLDEIESCITAAESGVAGGQNSLAEQVLGSATVLQVFPLLRNRREVGSVAGCRVQEGSLQLASGVVFRVVRDGEVVYEGPCSSLRQHKNDVSAVGKAGECGVVLDEGRFGGYKPGDVVQCVQQRTVRS</sequence>
<evidence type="ECO:0000259" key="9">
    <source>
        <dbReference type="PROSITE" id="PS51722"/>
    </source>
</evidence>
<dbReference type="NCBIfam" id="TIGR00231">
    <property type="entry name" value="small_GTP"/>
    <property type="match status" value="1"/>
</dbReference>
<dbReference type="PANTHER" id="PTHR43381">
    <property type="entry name" value="TRANSLATION INITIATION FACTOR IF-2-RELATED"/>
    <property type="match status" value="1"/>
</dbReference>
<name>A0A383VJB7_TETOB</name>
<feature type="coiled-coil region" evidence="7">
    <location>
        <begin position="239"/>
        <end position="272"/>
    </location>
</feature>
<dbReference type="FunFam" id="3.40.50.10050:FF:000001">
    <property type="entry name" value="Translation initiation factor IF-2"/>
    <property type="match status" value="1"/>
</dbReference>
<reference evidence="10 11" key="1">
    <citation type="submission" date="2016-10" db="EMBL/GenBank/DDBJ databases">
        <authorList>
            <person name="Cai Z."/>
        </authorList>
    </citation>
    <scope>NUCLEOTIDE SEQUENCE [LARGE SCALE GENOMIC DNA]</scope>
</reference>
<feature type="compositionally biased region" description="Low complexity" evidence="8">
    <location>
        <begin position="306"/>
        <end position="319"/>
    </location>
</feature>
<keyword evidence="5" id="KW-0342">GTP-binding</keyword>
<evidence type="ECO:0000256" key="2">
    <source>
        <dbReference type="ARBA" id="ARBA00022540"/>
    </source>
</evidence>
<dbReference type="CDD" id="cd03702">
    <property type="entry name" value="IF2_mtIF2_II"/>
    <property type="match status" value="1"/>
</dbReference>
<dbReference type="STRING" id="3088.A0A383VJB7"/>
<comment type="similarity">
    <text evidence="1">Belongs to the TRAFAC class translation factor GTPase superfamily. Classic translation factor GTPase family. IF-2 subfamily.</text>
</comment>
<feature type="region of interest" description="Disordered" evidence="8">
    <location>
        <begin position="293"/>
        <end position="342"/>
    </location>
</feature>
<keyword evidence="2" id="KW-0396">Initiation factor</keyword>
<dbReference type="InterPro" id="IPR036925">
    <property type="entry name" value="TIF_IF2_dom3_sf"/>
</dbReference>
<feature type="compositionally biased region" description="Low complexity" evidence="8">
    <location>
        <begin position="326"/>
        <end position="342"/>
    </location>
</feature>
<dbReference type="Gene3D" id="2.40.30.10">
    <property type="entry name" value="Translation factors"/>
    <property type="match status" value="2"/>
</dbReference>
<dbReference type="InterPro" id="IPR009000">
    <property type="entry name" value="Transl_B-barrel_sf"/>
</dbReference>
<organism evidence="10 11">
    <name type="scientific">Tetradesmus obliquus</name>
    <name type="common">Green alga</name>
    <name type="synonym">Acutodesmus obliquus</name>
    <dbReference type="NCBI Taxonomy" id="3088"/>
    <lineage>
        <taxon>Eukaryota</taxon>
        <taxon>Viridiplantae</taxon>
        <taxon>Chlorophyta</taxon>
        <taxon>core chlorophytes</taxon>
        <taxon>Chlorophyceae</taxon>
        <taxon>CS clade</taxon>
        <taxon>Sphaeropleales</taxon>
        <taxon>Scenedesmaceae</taxon>
        <taxon>Tetradesmus</taxon>
    </lineage>
</organism>
<evidence type="ECO:0000256" key="6">
    <source>
        <dbReference type="ARBA" id="ARBA00025162"/>
    </source>
</evidence>
<dbReference type="PANTHER" id="PTHR43381:SF20">
    <property type="entry name" value="TRANSLATION INITIATION FACTOR IF-2, MITOCHONDRIAL"/>
    <property type="match status" value="1"/>
</dbReference>
<dbReference type="Pfam" id="PF11987">
    <property type="entry name" value="IF-2"/>
    <property type="match status" value="1"/>
</dbReference>
<evidence type="ECO:0000313" key="11">
    <source>
        <dbReference type="Proteomes" id="UP000256970"/>
    </source>
</evidence>
<dbReference type="InterPro" id="IPR044145">
    <property type="entry name" value="IF2_II"/>
</dbReference>
<dbReference type="InterPro" id="IPR005225">
    <property type="entry name" value="Small_GTP-bd"/>
</dbReference>
<dbReference type="InterPro" id="IPR053905">
    <property type="entry name" value="EF-G-like_DII"/>
</dbReference>
<dbReference type="SUPFAM" id="SSF50447">
    <property type="entry name" value="Translation proteins"/>
    <property type="match status" value="2"/>
</dbReference>
<evidence type="ECO:0000256" key="1">
    <source>
        <dbReference type="ARBA" id="ARBA00007733"/>
    </source>
</evidence>
<comment type="function">
    <text evidence="6">One of the essential components for the initiation of protein synthesis. Protects formylmethionyl-tRNA from spontaneous hydrolysis and promotes its binding to the 30S ribosomal subunits. Also involved in the hydrolysis of GTP during the formation of the 70S ribosomal complex.</text>
</comment>
<dbReference type="InterPro" id="IPR000795">
    <property type="entry name" value="T_Tr_GTP-bd_dom"/>
</dbReference>
<dbReference type="InterPro" id="IPR015760">
    <property type="entry name" value="TIF_IF2"/>
</dbReference>
<dbReference type="EMBL" id="FNXT01000650">
    <property type="protein sequence ID" value="SZX65637.1"/>
    <property type="molecule type" value="Genomic_DNA"/>
</dbReference>
<keyword evidence="4" id="KW-0648">Protein biosynthesis</keyword>
<protein>
    <recommendedName>
        <fullName evidence="9">Tr-type G domain-containing protein</fullName>
    </recommendedName>
</protein>
<feature type="domain" description="Tr-type G" evidence="9">
    <location>
        <begin position="1"/>
        <end position="126"/>
    </location>
</feature>
<gene>
    <name evidence="10" type="ORF">BQ4739_LOCUS6110</name>
</gene>
<evidence type="ECO:0000256" key="7">
    <source>
        <dbReference type="SAM" id="Coils"/>
    </source>
</evidence>
<dbReference type="Gene3D" id="3.40.50.300">
    <property type="entry name" value="P-loop containing nucleotide triphosphate hydrolases"/>
    <property type="match status" value="1"/>
</dbReference>
<evidence type="ECO:0000256" key="8">
    <source>
        <dbReference type="SAM" id="MobiDB-lite"/>
    </source>
</evidence>
<dbReference type="GO" id="GO:0005737">
    <property type="term" value="C:cytoplasm"/>
    <property type="evidence" value="ECO:0007669"/>
    <property type="project" value="TreeGrafter"/>
</dbReference>
<dbReference type="SUPFAM" id="SSF52540">
    <property type="entry name" value="P-loop containing nucleoside triphosphate hydrolases"/>
    <property type="match status" value="1"/>
</dbReference>
<dbReference type="InterPro" id="IPR023115">
    <property type="entry name" value="TIF_IF2_dom3"/>
</dbReference>
<keyword evidence="7" id="KW-0175">Coiled coil</keyword>
<accession>A0A383VJB7</accession>
<dbReference type="Pfam" id="PF00009">
    <property type="entry name" value="GTP_EFTU"/>
    <property type="match status" value="1"/>
</dbReference>
<proteinExistence type="inferred from homology"/>
<dbReference type="Pfam" id="PF22042">
    <property type="entry name" value="EF-G_D2"/>
    <property type="match status" value="1"/>
</dbReference>
<dbReference type="FunFam" id="2.40.30.10:FF:000008">
    <property type="entry name" value="Translation initiation factor IF-2"/>
    <property type="match status" value="1"/>
</dbReference>
<dbReference type="GO" id="GO:0005525">
    <property type="term" value="F:GTP binding"/>
    <property type="evidence" value="ECO:0007669"/>
    <property type="project" value="UniProtKB-KW"/>
</dbReference>
<dbReference type="Gene3D" id="3.40.50.10050">
    <property type="entry name" value="Translation initiation factor IF- 2, domain 3"/>
    <property type="match status" value="1"/>
</dbReference>
<keyword evidence="3" id="KW-0547">Nucleotide-binding</keyword>
<dbReference type="AlphaFoldDB" id="A0A383VJB7"/>
<evidence type="ECO:0000256" key="5">
    <source>
        <dbReference type="ARBA" id="ARBA00023134"/>
    </source>
</evidence>
<dbReference type="GO" id="GO:0003924">
    <property type="term" value="F:GTPase activity"/>
    <property type="evidence" value="ECO:0007669"/>
    <property type="project" value="InterPro"/>
</dbReference>
<dbReference type="CDD" id="cd03692">
    <property type="entry name" value="mtIF2_IVc"/>
    <property type="match status" value="1"/>
</dbReference>
<evidence type="ECO:0000313" key="10">
    <source>
        <dbReference type="EMBL" id="SZX65637.1"/>
    </source>
</evidence>
<dbReference type="SUPFAM" id="SSF52156">
    <property type="entry name" value="Initiation factor IF2/eIF5b, domain 3"/>
    <property type="match status" value="1"/>
</dbReference>
<dbReference type="GO" id="GO:0003743">
    <property type="term" value="F:translation initiation factor activity"/>
    <property type="evidence" value="ECO:0007669"/>
    <property type="project" value="UniProtKB-KW"/>
</dbReference>
<dbReference type="InterPro" id="IPR027417">
    <property type="entry name" value="P-loop_NTPase"/>
</dbReference>
<dbReference type="PROSITE" id="PS51722">
    <property type="entry name" value="G_TR_2"/>
    <property type="match status" value="1"/>
</dbReference>
<evidence type="ECO:0000256" key="3">
    <source>
        <dbReference type="ARBA" id="ARBA00022741"/>
    </source>
</evidence>
<evidence type="ECO:0000256" key="4">
    <source>
        <dbReference type="ARBA" id="ARBA00022917"/>
    </source>
</evidence>